<protein>
    <submittedName>
        <fullName evidence="5">Sec-independent protein translocase TatD</fullName>
        <ecNumber evidence="5">3.1.21.-</ecNumber>
    </submittedName>
</protein>
<feature type="binding site" evidence="4">
    <location>
        <position position="154"/>
    </location>
    <ligand>
        <name>a divalent metal cation</name>
        <dbReference type="ChEBI" id="CHEBI:60240"/>
        <label>2</label>
    </ligand>
</feature>
<dbReference type="AlphaFoldDB" id="E1SNU4"/>
<accession>E1SNU4</accession>
<name>E1SNU4_FERBD</name>
<keyword evidence="6" id="KW-1185">Reference proteome</keyword>
<feature type="binding site" evidence="4">
    <location>
        <position position="93"/>
    </location>
    <ligand>
        <name>a divalent metal cation</name>
        <dbReference type="ChEBI" id="CHEBI:60240"/>
        <label>1</label>
    </ligand>
</feature>
<evidence type="ECO:0000256" key="4">
    <source>
        <dbReference type="PIRSR" id="PIRSR005902-1"/>
    </source>
</evidence>
<evidence type="ECO:0000256" key="3">
    <source>
        <dbReference type="ARBA" id="ARBA00022801"/>
    </source>
</evidence>
<reference evidence="5 6" key="1">
    <citation type="journal article" date="2010" name="Stand. Genomic Sci.">
        <title>Complete genome sequence of Ferrimonas balearica type strain (PAT).</title>
        <authorList>
            <person name="Nolan M."/>
            <person name="Sikorski J."/>
            <person name="Davenport K."/>
            <person name="Lucas S."/>
            <person name="Glavina Del Rio T."/>
            <person name="Tice H."/>
            <person name="Cheng J."/>
            <person name="Goodwin L."/>
            <person name="Pitluck S."/>
            <person name="Liolios K."/>
            <person name="Ivanova N."/>
            <person name="Mavromatis K."/>
            <person name="Ovchinnikova G."/>
            <person name="Pati A."/>
            <person name="Chen A."/>
            <person name="Palaniappan K."/>
            <person name="Land M."/>
            <person name="Hauser L."/>
            <person name="Chang Y."/>
            <person name="Jeffries C."/>
            <person name="Tapia R."/>
            <person name="Brettin T."/>
            <person name="Detter J."/>
            <person name="Han C."/>
            <person name="Yasawong M."/>
            <person name="Rohde M."/>
            <person name="Tindall B."/>
            <person name="Goker M."/>
            <person name="Woyke T."/>
            <person name="Bristow J."/>
            <person name="Eisen J."/>
            <person name="Markowitz V."/>
            <person name="Hugenholtz P."/>
            <person name="Kyrpides N."/>
            <person name="Klenk H."/>
            <person name="Lapidus A."/>
        </authorList>
    </citation>
    <scope>NUCLEOTIDE SEQUENCE [LARGE SCALE GENOMIC DNA]</scope>
    <source>
        <strain evidence="6">DSM 9799 / CCM 4581 / KCTC 23876 / PAT</strain>
    </source>
</reference>
<dbReference type="PANTHER" id="PTHR46124">
    <property type="entry name" value="D-AMINOACYL-TRNA DEACYLASE"/>
    <property type="match status" value="1"/>
</dbReference>
<organism evidence="5 6">
    <name type="scientific">Ferrimonas balearica (strain DSM 9799 / CCM 4581 / KCTC 23876 / PAT)</name>
    <dbReference type="NCBI Taxonomy" id="550540"/>
    <lineage>
        <taxon>Bacteria</taxon>
        <taxon>Pseudomonadati</taxon>
        <taxon>Pseudomonadota</taxon>
        <taxon>Gammaproteobacteria</taxon>
        <taxon>Alteromonadales</taxon>
        <taxon>Ferrimonadaceae</taxon>
        <taxon>Ferrimonas</taxon>
    </lineage>
</organism>
<dbReference type="InterPro" id="IPR018228">
    <property type="entry name" value="DNase_TatD-rel_CS"/>
</dbReference>
<keyword evidence="2 4" id="KW-0479">Metal-binding</keyword>
<dbReference type="EMBL" id="CP002209">
    <property type="protein sequence ID" value="ADN77751.1"/>
    <property type="molecule type" value="Genomic_DNA"/>
</dbReference>
<feature type="binding site" evidence="4">
    <location>
        <position position="205"/>
    </location>
    <ligand>
        <name>a divalent metal cation</name>
        <dbReference type="ChEBI" id="CHEBI:60240"/>
        <label>1</label>
    </ligand>
</feature>
<dbReference type="STRING" id="550540.Fbal_3554"/>
<dbReference type="Proteomes" id="UP000006683">
    <property type="component" value="Chromosome"/>
</dbReference>
<dbReference type="SUPFAM" id="SSF51556">
    <property type="entry name" value="Metallo-dependent hydrolases"/>
    <property type="match status" value="1"/>
</dbReference>
<dbReference type="GO" id="GO:0005829">
    <property type="term" value="C:cytosol"/>
    <property type="evidence" value="ECO:0007669"/>
    <property type="project" value="TreeGrafter"/>
</dbReference>
<dbReference type="PROSITE" id="PS01090">
    <property type="entry name" value="TATD_2"/>
    <property type="match status" value="1"/>
</dbReference>
<dbReference type="RefSeq" id="WP_013347057.1">
    <property type="nucleotide sequence ID" value="NC_014541.1"/>
</dbReference>
<dbReference type="GO" id="GO:0046872">
    <property type="term" value="F:metal ion binding"/>
    <property type="evidence" value="ECO:0007669"/>
    <property type="project" value="UniProtKB-KW"/>
</dbReference>
<dbReference type="HOGENOM" id="CLU_031506_1_2_6"/>
<dbReference type="GeneID" id="67183760"/>
<dbReference type="OrthoDB" id="9810005at2"/>
<proteinExistence type="inferred from homology"/>
<evidence type="ECO:0000256" key="2">
    <source>
        <dbReference type="ARBA" id="ARBA00022723"/>
    </source>
</evidence>
<feature type="binding site" evidence="4">
    <location>
        <position position="129"/>
    </location>
    <ligand>
        <name>a divalent metal cation</name>
        <dbReference type="ChEBI" id="CHEBI:60240"/>
        <label>2</label>
    </ligand>
</feature>
<dbReference type="PROSITE" id="PS01091">
    <property type="entry name" value="TATD_3"/>
    <property type="match status" value="1"/>
</dbReference>
<evidence type="ECO:0000313" key="6">
    <source>
        <dbReference type="Proteomes" id="UP000006683"/>
    </source>
</evidence>
<comment type="similarity">
    <text evidence="1">Belongs to the metallo-dependent hydrolases superfamily. TatD-type hydrolase family.</text>
</comment>
<dbReference type="PANTHER" id="PTHR46124:SF2">
    <property type="entry name" value="D-AMINOACYL-TRNA DEACYLASE"/>
    <property type="match status" value="1"/>
</dbReference>
<dbReference type="eggNOG" id="COG0084">
    <property type="taxonomic scope" value="Bacteria"/>
</dbReference>
<dbReference type="EC" id="3.1.21.-" evidence="5"/>
<dbReference type="CDD" id="cd01310">
    <property type="entry name" value="TatD_DNAse"/>
    <property type="match status" value="1"/>
</dbReference>
<evidence type="ECO:0000256" key="1">
    <source>
        <dbReference type="ARBA" id="ARBA00009275"/>
    </source>
</evidence>
<dbReference type="FunFam" id="3.20.20.140:FF:000005">
    <property type="entry name" value="TatD family hydrolase"/>
    <property type="match status" value="1"/>
</dbReference>
<dbReference type="KEGG" id="fbl:Fbal_3554"/>
<dbReference type="Gene3D" id="3.20.20.140">
    <property type="entry name" value="Metal-dependent hydrolases"/>
    <property type="match status" value="1"/>
</dbReference>
<gene>
    <name evidence="5" type="ordered locus">Fbal_3554</name>
</gene>
<dbReference type="PIRSF" id="PIRSF005902">
    <property type="entry name" value="DNase_TatD"/>
    <property type="match status" value="1"/>
</dbReference>
<sequence>MHWTDIAVNLLSGQLAGEIDQTLENAKAAGVHRVVALASDLAEATALQAIQADYPALKLTAGVHPHHASEWASDRVERLVRLIQHPAVIAIGECGLDYFRDFSSREAQRAAFEAQLELAVEHRRPLVLHCREAYDDFIPMVARYRDRLPGAVLHCFTGTADELQAALDLDLHIGITGWICDERRGTELRQLVTRIPDHRLLLETDSPYLLPRDLRPKPKSRRNEPAHLPHIARTVAQLRSQSEQALSELTEANVKQLFQL</sequence>
<dbReference type="Pfam" id="PF01026">
    <property type="entry name" value="TatD_DNase"/>
    <property type="match status" value="1"/>
</dbReference>
<dbReference type="GO" id="GO:0016788">
    <property type="term" value="F:hydrolase activity, acting on ester bonds"/>
    <property type="evidence" value="ECO:0007669"/>
    <property type="project" value="InterPro"/>
</dbReference>
<dbReference type="InterPro" id="IPR032466">
    <property type="entry name" value="Metal_Hydrolase"/>
</dbReference>
<evidence type="ECO:0000313" key="5">
    <source>
        <dbReference type="EMBL" id="ADN77751.1"/>
    </source>
</evidence>
<dbReference type="InterPro" id="IPR001130">
    <property type="entry name" value="TatD-like"/>
</dbReference>
<keyword evidence="3 5" id="KW-0378">Hydrolase</keyword>